<dbReference type="Proteomes" id="UP000002588">
    <property type="component" value="Chromosome"/>
</dbReference>
<organism evidence="3 4">
    <name type="scientific">Azoarcus sp. (strain BH72)</name>
    <dbReference type="NCBI Taxonomy" id="418699"/>
    <lineage>
        <taxon>Bacteria</taxon>
        <taxon>Pseudomonadati</taxon>
        <taxon>Pseudomonadota</taxon>
        <taxon>Betaproteobacteria</taxon>
        <taxon>Rhodocyclales</taxon>
        <taxon>Zoogloeaceae</taxon>
        <taxon>Azoarcus</taxon>
    </lineage>
</organism>
<dbReference type="GO" id="GO:0009244">
    <property type="term" value="P:lipopolysaccharide core region biosynthetic process"/>
    <property type="evidence" value="ECO:0007669"/>
    <property type="project" value="TreeGrafter"/>
</dbReference>
<sequence>MKRILLIRSSAIGDLVFASPFAAALRSRYPQAHIAWLVESGLEGLLEADPCIDAVIGWPKAEWKRLLRERDYAGLRRRVRGFAAELRAHRFDTAIDLQSLLKSGWLAWLSAAPRRIGLGSREASGLLMTEVVPAGGTPGRISSEYLHLAERLGLDTTDFLPRLTVGDETGRKAAALLAGYGLATGAYAVLAPFTTRPQKHWPEASWRALAARVRNELGLVPVILGGPADREAAHRIAIGARGAVALAGLTTLAEAAAIVAGAALLIGVDTGLTHMGSAFATPTVAIFGATRPYLDAGRAQTRVIWLGYGCSPCRRNPTCGGSFPCMSDIDPDRVLAEARAALARHAAHSHCPPEEKAA</sequence>
<protein>
    <submittedName>
        <fullName evidence="3">Lipopolysaccharide heptosyltransferase I</fullName>
        <ecNumber evidence="3">2.4.1.-</ecNumber>
    </submittedName>
</protein>
<proteinExistence type="predicted"/>
<dbReference type="SUPFAM" id="SSF53756">
    <property type="entry name" value="UDP-Glycosyltransferase/glycogen phosphorylase"/>
    <property type="match status" value="1"/>
</dbReference>
<keyword evidence="1 3" id="KW-0328">Glycosyltransferase</keyword>
<keyword evidence="2 3" id="KW-0808">Transferase</keyword>
<dbReference type="EC" id="2.4.1.-" evidence="3"/>
<dbReference type="AlphaFoldDB" id="A1K7Y3"/>
<dbReference type="eggNOG" id="COG0859">
    <property type="taxonomic scope" value="Bacteria"/>
</dbReference>
<gene>
    <name evidence="3" type="primary">waaC1</name>
    <name evidence="3" type="ordered locus">azo2321</name>
</gene>
<dbReference type="PANTHER" id="PTHR30160:SF1">
    <property type="entry name" value="LIPOPOLYSACCHARIDE 1,2-N-ACETYLGLUCOSAMINETRANSFERASE-RELATED"/>
    <property type="match status" value="1"/>
</dbReference>
<evidence type="ECO:0000256" key="1">
    <source>
        <dbReference type="ARBA" id="ARBA00022676"/>
    </source>
</evidence>
<dbReference type="InterPro" id="IPR051199">
    <property type="entry name" value="LPS_LOS_Heptosyltrfase"/>
</dbReference>
<dbReference type="GO" id="GO:0008713">
    <property type="term" value="F:ADP-heptose-lipopolysaccharide heptosyltransferase activity"/>
    <property type="evidence" value="ECO:0007669"/>
    <property type="project" value="TreeGrafter"/>
</dbReference>
<evidence type="ECO:0000256" key="2">
    <source>
        <dbReference type="ARBA" id="ARBA00022679"/>
    </source>
</evidence>
<dbReference type="GO" id="GO:0005829">
    <property type="term" value="C:cytosol"/>
    <property type="evidence" value="ECO:0007669"/>
    <property type="project" value="TreeGrafter"/>
</dbReference>
<dbReference type="EMBL" id="AM406670">
    <property type="protein sequence ID" value="CAL94938.1"/>
    <property type="molecule type" value="Genomic_DNA"/>
</dbReference>
<dbReference type="STRING" id="62928.azo2321"/>
<dbReference type="HOGENOM" id="CLU_038371_0_0_4"/>
<dbReference type="CAZy" id="GT9">
    <property type="family name" value="Glycosyltransferase Family 9"/>
</dbReference>
<evidence type="ECO:0000313" key="4">
    <source>
        <dbReference type="Proteomes" id="UP000002588"/>
    </source>
</evidence>
<dbReference type="InterPro" id="IPR002201">
    <property type="entry name" value="Glyco_trans_9"/>
</dbReference>
<reference evidence="3 4" key="1">
    <citation type="journal article" date="2006" name="Nat. Biotechnol.">
        <title>Complete genome of the mutualistic, N2-fixing grass endophyte Azoarcus sp. strain BH72.</title>
        <authorList>
            <person name="Krause A."/>
            <person name="Ramakumar A."/>
            <person name="Bartels D."/>
            <person name="Battistoni F."/>
            <person name="Bekel T."/>
            <person name="Boch J."/>
            <person name="Boehm M."/>
            <person name="Friedrich F."/>
            <person name="Hurek T."/>
            <person name="Krause L."/>
            <person name="Linke B."/>
            <person name="McHardy A.C."/>
            <person name="Sarkar A."/>
            <person name="Schneiker S."/>
            <person name="Syed A.A."/>
            <person name="Thauer R."/>
            <person name="Vorhoelter F.-J."/>
            <person name="Weidner S."/>
            <person name="Puehler A."/>
            <person name="Reinhold-Hurek B."/>
            <person name="Kaiser O."/>
            <person name="Goesmann A."/>
        </authorList>
    </citation>
    <scope>NUCLEOTIDE SEQUENCE [LARGE SCALE GENOMIC DNA]</scope>
    <source>
        <strain evidence="3 4">BH72</strain>
    </source>
</reference>
<keyword evidence="4" id="KW-1185">Reference proteome</keyword>
<dbReference type="PANTHER" id="PTHR30160">
    <property type="entry name" value="TETRAACYLDISACCHARIDE 4'-KINASE-RELATED"/>
    <property type="match status" value="1"/>
</dbReference>
<dbReference type="KEGG" id="azo:azo2321"/>
<dbReference type="Pfam" id="PF01075">
    <property type="entry name" value="Glyco_transf_9"/>
    <property type="match status" value="1"/>
</dbReference>
<dbReference type="RefSeq" id="WP_011766052.1">
    <property type="nucleotide sequence ID" value="NC_008702.1"/>
</dbReference>
<evidence type="ECO:0000313" key="3">
    <source>
        <dbReference type="EMBL" id="CAL94938.1"/>
    </source>
</evidence>
<name>A1K7Y3_AZOSB</name>
<dbReference type="CDD" id="cd03789">
    <property type="entry name" value="GT9_LPS_heptosyltransferase"/>
    <property type="match status" value="1"/>
</dbReference>
<dbReference type="Gene3D" id="3.40.50.2000">
    <property type="entry name" value="Glycogen Phosphorylase B"/>
    <property type="match status" value="2"/>
</dbReference>
<accession>A1K7Y3</accession>